<dbReference type="InterPro" id="IPR008991">
    <property type="entry name" value="Translation_prot_SH3-like_sf"/>
</dbReference>
<evidence type="ECO:0000313" key="4">
    <source>
        <dbReference type="EnsemblProtists" id="EOD38115"/>
    </source>
</evidence>
<evidence type="ECO:0000313" key="5">
    <source>
        <dbReference type="Proteomes" id="UP000013827"/>
    </source>
</evidence>
<dbReference type="InterPro" id="IPR014722">
    <property type="entry name" value="Rib_uL2_dom2"/>
</dbReference>
<dbReference type="OMA" id="ERHKGQF"/>
<feature type="domain" description="Translation elongation factor P/YeiP central" evidence="3">
    <location>
        <begin position="59"/>
        <end position="113"/>
    </location>
</feature>
<dbReference type="GO" id="GO:0005737">
    <property type="term" value="C:cytoplasm"/>
    <property type="evidence" value="ECO:0007669"/>
    <property type="project" value="InterPro"/>
</dbReference>
<evidence type="ECO:0008006" key="6">
    <source>
        <dbReference type="Google" id="ProtNLM"/>
    </source>
</evidence>
<dbReference type="Gene3D" id="2.30.30.30">
    <property type="match status" value="1"/>
</dbReference>
<protein>
    <recommendedName>
        <fullName evidence="6">Elongation factor P</fullName>
    </recommendedName>
</protein>
<dbReference type="Gene3D" id="2.40.50.140">
    <property type="entry name" value="Nucleic acid-binding proteins"/>
    <property type="match status" value="2"/>
</dbReference>
<dbReference type="CDD" id="cd04470">
    <property type="entry name" value="S1_EF-P_repeat_1"/>
    <property type="match status" value="1"/>
</dbReference>
<dbReference type="InterPro" id="IPR013185">
    <property type="entry name" value="Transl_elong_KOW-like"/>
</dbReference>
<dbReference type="InterPro" id="IPR012340">
    <property type="entry name" value="NA-bd_OB-fold"/>
</dbReference>
<dbReference type="InterPro" id="IPR001059">
    <property type="entry name" value="Transl_elong_P/YeiP_cen"/>
</dbReference>
<comment type="similarity">
    <text evidence="1">Belongs to the elongation factor P family.</text>
</comment>
<dbReference type="GO" id="GO:0043043">
    <property type="term" value="P:peptide biosynthetic process"/>
    <property type="evidence" value="ECO:0007669"/>
    <property type="project" value="InterPro"/>
</dbReference>
<evidence type="ECO:0000256" key="1">
    <source>
        <dbReference type="ARBA" id="ARBA00009479"/>
    </source>
</evidence>
<dbReference type="AlphaFoldDB" id="A0A0D3KQT0"/>
<name>A0A0D3KQT0_EMIH1</name>
<accession>A0A0D3KQT0</accession>
<dbReference type="PANTHER" id="PTHR30053">
    <property type="entry name" value="ELONGATION FACTOR P"/>
    <property type="match status" value="1"/>
</dbReference>
<dbReference type="GO" id="GO:0003746">
    <property type="term" value="F:translation elongation factor activity"/>
    <property type="evidence" value="ECO:0007669"/>
    <property type="project" value="InterPro"/>
</dbReference>
<dbReference type="SMART" id="SM01185">
    <property type="entry name" value="EFP"/>
    <property type="match status" value="1"/>
</dbReference>
<dbReference type="KEGG" id="ehx:EMIHUDRAFT_62876"/>
<dbReference type="InterPro" id="IPR020599">
    <property type="entry name" value="Transl_elong_fac_P/YeiP"/>
</dbReference>
<dbReference type="STRING" id="2903.R1FGE0"/>
<dbReference type="Pfam" id="PF08207">
    <property type="entry name" value="EFP_N"/>
    <property type="match status" value="1"/>
</dbReference>
<proteinExistence type="inferred from homology"/>
<dbReference type="Pfam" id="PF09285">
    <property type="entry name" value="Elong-fact-P_C"/>
    <property type="match status" value="1"/>
</dbReference>
<dbReference type="PaxDb" id="2903-EOD38115"/>
<reference evidence="4" key="2">
    <citation type="submission" date="2024-10" db="UniProtKB">
        <authorList>
            <consortium name="EnsemblProtists"/>
        </authorList>
    </citation>
    <scope>IDENTIFICATION</scope>
</reference>
<dbReference type="GeneID" id="17283385"/>
<dbReference type="InterPro" id="IPR015365">
    <property type="entry name" value="Elong-fact-P_C"/>
</dbReference>
<dbReference type="SUPFAM" id="SSF50104">
    <property type="entry name" value="Translation proteins SH3-like domain"/>
    <property type="match status" value="1"/>
</dbReference>
<reference evidence="5" key="1">
    <citation type="journal article" date="2013" name="Nature">
        <title>Pan genome of the phytoplankton Emiliania underpins its global distribution.</title>
        <authorList>
            <person name="Read B.A."/>
            <person name="Kegel J."/>
            <person name="Klute M.J."/>
            <person name="Kuo A."/>
            <person name="Lefebvre S.C."/>
            <person name="Maumus F."/>
            <person name="Mayer C."/>
            <person name="Miller J."/>
            <person name="Monier A."/>
            <person name="Salamov A."/>
            <person name="Young J."/>
            <person name="Aguilar M."/>
            <person name="Claverie J.M."/>
            <person name="Frickenhaus S."/>
            <person name="Gonzalez K."/>
            <person name="Herman E.K."/>
            <person name="Lin Y.C."/>
            <person name="Napier J."/>
            <person name="Ogata H."/>
            <person name="Sarno A.F."/>
            <person name="Shmutz J."/>
            <person name="Schroeder D."/>
            <person name="de Vargas C."/>
            <person name="Verret F."/>
            <person name="von Dassow P."/>
            <person name="Valentin K."/>
            <person name="Van de Peer Y."/>
            <person name="Wheeler G."/>
            <person name="Dacks J.B."/>
            <person name="Delwiche C.F."/>
            <person name="Dyhrman S.T."/>
            <person name="Glockner G."/>
            <person name="John U."/>
            <person name="Richards T."/>
            <person name="Worden A.Z."/>
            <person name="Zhang X."/>
            <person name="Grigoriev I.V."/>
            <person name="Allen A.E."/>
            <person name="Bidle K."/>
            <person name="Borodovsky M."/>
            <person name="Bowler C."/>
            <person name="Brownlee C."/>
            <person name="Cock J.M."/>
            <person name="Elias M."/>
            <person name="Gladyshev V.N."/>
            <person name="Groth M."/>
            <person name="Guda C."/>
            <person name="Hadaegh A."/>
            <person name="Iglesias-Rodriguez M.D."/>
            <person name="Jenkins J."/>
            <person name="Jones B.M."/>
            <person name="Lawson T."/>
            <person name="Leese F."/>
            <person name="Lindquist E."/>
            <person name="Lobanov A."/>
            <person name="Lomsadze A."/>
            <person name="Malik S.B."/>
            <person name="Marsh M.E."/>
            <person name="Mackinder L."/>
            <person name="Mock T."/>
            <person name="Mueller-Roeber B."/>
            <person name="Pagarete A."/>
            <person name="Parker M."/>
            <person name="Probert I."/>
            <person name="Quesneville H."/>
            <person name="Raines C."/>
            <person name="Rensing S.A."/>
            <person name="Riano-Pachon D.M."/>
            <person name="Richier S."/>
            <person name="Rokitta S."/>
            <person name="Shiraiwa Y."/>
            <person name="Soanes D.M."/>
            <person name="van der Giezen M."/>
            <person name="Wahlund T.M."/>
            <person name="Williams B."/>
            <person name="Wilson W."/>
            <person name="Wolfe G."/>
            <person name="Wurch L.L."/>
        </authorList>
    </citation>
    <scope>NUCLEOTIDE SEQUENCE</scope>
</reference>
<dbReference type="SUPFAM" id="SSF50249">
    <property type="entry name" value="Nucleic acid-binding proteins"/>
    <property type="match status" value="2"/>
</dbReference>
<dbReference type="RefSeq" id="XP_005790544.1">
    <property type="nucleotide sequence ID" value="XM_005790487.1"/>
</dbReference>
<sequence length="189" mass="20613">MLVPGSEVSRQADRIFRVLSVGHVKPGKGGAFVQAKLKCVLDGTIVPHKFRSAETVETAEDYSLLYTDGGLVHLMHGETFEQIEVPREAFGELAVWLRDGMSVRVASRQGVPLLFTLPPRAAYEVVETRLGSREGKTDACGNLTARHPLRQVLSNGEALRVPHFVTVGDRILVNTEDGTYYGKAGPDEG</sequence>
<organism evidence="4 5">
    <name type="scientific">Emiliania huxleyi (strain CCMP1516)</name>
    <dbReference type="NCBI Taxonomy" id="280463"/>
    <lineage>
        <taxon>Eukaryota</taxon>
        <taxon>Haptista</taxon>
        <taxon>Haptophyta</taxon>
        <taxon>Prymnesiophyceae</taxon>
        <taxon>Isochrysidales</taxon>
        <taxon>Noelaerhabdaceae</taxon>
        <taxon>Emiliania</taxon>
    </lineage>
</organism>
<evidence type="ECO:0000259" key="2">
    <source>
        <dbReference type="SMART" id="SM00841"/>
    </source>
</evidence>
<feature type="domain" description="Elongation factor P C-terminal" evidence="2">
    <location>
        <begin position="121"/>
        <end position="183"/>
    </location>
</feature>
<dbReference type="SMART" id="SM00841">
    <property type="entry name" value="Elong-fact-P_C"/>
    <property type="match status" value="1"/>
</dbReference>
<dbReference type="HOGENOM" id="CLU_074944_1_1_1"/>
<dbReference type="PANTHER" id="PTHR30053:SF14">
    <property type="entry name" value="TRANSLATION ELONGATION FACTOR KOW-LIKE DOMAIN-CONTAINING PROTEIN"/>
    <property type="match status" value="1"/>
</dbReference>
<dbReference type="Pfam" id="PF01132">
    <property type="entry name" value="EFP"/>
    <property type="match status" value="1"/>
</dbReference>
<dbReference type="Proteomes" id="UP000013827">
    <property type="component" value="Unassembled WGS sequence"/>
</dbReference>
<evidence type="ECO:0000259" key="3">
    <source>
        <dbReference type="SMART" id="SM01185"/>
    </source>
</evidence>
<keyword evidence="5" id="KW-1185">Reference proteome</keyword>
<dbReference type="EnsemblProtists" id="EOD38115">
    <property type="protein sequence ID" value="EOD38115"/>
    <property type="gene ID" value="EMIHUDRAFT_62876"/>
</dbReference>
<dbReference type="PIRSF" id="PIRSF005901">
    <property type="entry name" value="EF-P"/>
    <property type="match status" value="1"/>
</dbReference>